<protein>
    <submittedName>
        <fullName evidence="1">Uncharacterized protein</fullName>
    </submittedName>
</protein>
<reference evidence="2" key="1">
    <citation type="journal article" date="2022" name="Mol. Ecol. Resour.">
        <title>The genomes of chicory, endive, great burdock and yacon provide insights into Asteraceae palaeo-polyploidization history and plant inulin production.</title>
        <authorList>
            <person name="Fan W."/>
            <person name="Wang S."/>
            <person name="Wang H."/>
            <person name="Wang A."/>
            <person name="Jiang F."/>
            <person name="Liu H."/>
            <person name="Zhao H."/>
            <person name="Xu D."/>
            <person name="Zhang Y."/>
        </authorList>
    </citation>
    <scope>NUCLEOTIDE SEQUENCE [LARGE SCALE GENOMIC DNA]</scope>
    <source>
        <strain evidence="2">cv. Niubang</strain>
    </source>
</reference>
<dbReference type="EMBL" id="CM042061">
    <property type="protein sequence ID" value="KAI3672654.1"/>
    <property type="molecule type" value="Genomic_DNA"/>
</dbReference>
<comment type="caution">
    <text evidence="1">The sequence shown here is derived from an EMBL/GenBank/DDBJ whole genome shotgun (WGS) entry which is preliminary data.</text>
</comment>
<accession>A0ACB8XQZ0</accession>
<evidence type="ECO:0000313" key="1">
    <source>
        <dbReference type="EMBL" id="KAI3672654.1"/>
    </source>
</evidence>
<name>A0ACB8XQZ0_ARCLA</name>
<dbReference type="Proteomes" id="UP001055879">
    <property type="component" value="Linkage Group LG15"/>
</dbReference>
<keyword evidence="2" id="KW-1185">Reference proteome</keyword>
<proteinExistence type="predicted"/>
<gene>
    <name evidence="1" type="ORF">L6452_38751</name>
</gene>
<reference evidence="1 2" key="2">
    <citation type="journal article" date="2022" name="Mol. Ecol. Resour.">
        <title>The genomes of chicory, endive, great burdock and yacon provide insights into Asteraceae paleo-polyploidization history and plant inulin production.</title>
        <authorList>
            <person name="Fan W."/>
            <person name="Wang S."/>
            <person name="Wang H."/>
            <person name="Wang A."/>
            <person name="Jiang F."/>
            <person name="Liu H."/>
            <person name="Zhao H."/>
            <person name="Xu D."/>
            <person name="Zhang Y."/>
        </authorList>
    </citation>
    <scope>NUCLEOTIDE SEQUENCE [LARGE SCALE GENOMIC DNA]</scope>
    <source>
        <strain evidence="2">cv. Niubang</strain>
    </source>
</reference>
<evidence type="ECO:0000313" key="2">
    <source>
        <dbReference type="Proteomes" id="UP001055879"/>
    </source>
</evidence>
<sequence length="207" mass="23815">MINDQSWKVRSNPEFDEFSKPSVIYSDCPEYQPITFEKGETSDLKGHGVGRSTKNKNDCLTFRETSVENSCTPACRLWVIDSGCSRHKTGFKHLLHNYVEEPAGAVRFANSEVEGHVRGYRMLDNGVMKIQRVLYVEGLDHNLFSTSHFCDMKYQVRFTTSHCYLEDPDGYEIFRAERHRNLYYIHFPTLSATRPVCLLAKASKAQS</sequence>
<organism evidence="1 2">
    <name type="scientific">Arctium lappa</name>
    <name type="common">Greater burdock</name>
    <name type="synonym">Lappa major</name>
    <dbReference type="NCBI Taxonomy" id="4217"/>
    <lineage>
        <taxon>Eukaryota</taxon>
        <taxon>Viridiplantae</taxon>
        <taxon>Streptophyta</taxon>
        <taxon>Embryophyta</taxon>
        <taxon>Tracheophyta</taxon>
        <taxon>Spermatophyta</taxon>
        <taxon>Magnoliopsida</taxon>
        <taxon>eudicotyledons</taxon>
        <taxon>Gunneridae</taxon>
        <taxon>Pentapetalae</taxon>
        <taxon>asterids</taxon>
        <taxon>campanulids</taxon>
        <taxon>Asterales</taxon>
        <taxon>Asteraceae</taxon>
        <taxon>Carduoideae</taxon>
        <taxon>Cardueae</taxon>
        <taxon>Arctiinae</taxon>
        <taxon>Arctium</taxon>
    </lineage>
</organism>